<dbReference type="GO" id="GO:0005634">
    <property type="term" value="C:nucleus"/>
    <property type="evidence" value="ECO:0007669"/>
    <property type="project" value="TreeGrafter"/>
</dbReference>
<name>A0A388LJB6_CHABU</name>
<proteinExistence type="predicted"/>
<dbReference type="OrthoDB" id="8845630at2759"/>
<dbReference type="PANTHER" id="PTHR46169:SF15">
    <property type="entry name" value="INNER CENTROMERE PROTEIN A-LIKE ISOFORM X1-RELATED"/>
    <property type="match status" value="1"/>
</dbReference>
<accession>A0A388LJB6</accession>
<dbReference type="SUPFAM" id="SSF53098">
    <property type="entry name" value="Ribonuclease H-like"/>
    <property type="match status" value="1"/>
</dbReference>
<dbReference type="InterPro" id="IPR008906">
    <property type="entry name" value="HATC_C_dom"/>
</dbReference>
<evidence type="ECO:0000259" key="1">
    <source>
        <dbReference type="Pfam" id="PF05699"/>
    </source>
</evidence>
<gene>
    <name evidence="2" type="ORF">CBR_g34784</name>
</gene>
<dbReference type="AlphaFoldDB" id="A0A388LJB6"/>
<dbReference type="GO" id="GO:0006357">
    <property type="term" value="P:regulation of transcription by RNA polymerase II"/>
    <property type="evidence" value="ECO:0007669"/>
    <property type="project" value="TreeGrafter"/>
</dbReference>
<sequence>MACSDHKIATVLTTVFNKTTITTDGVRSAPFYKYHKYAPHLFEMIDNSKELVRYFKQANLQNYLSKTLKQENATRWNSLLISLNNILDSYDDVTIVLARLANTNRQANKQFLITRIDKNSLAELARFLKRFQTATLGLEKHLEPTLHLVAFERSALLEYCKPRNEPYNDEEADGKKFTIPSDSDDIIAVKMLTKHVLQEKWILDDLHIAAALLDPRQKHRLDRFRLLKTQVERGTSCLQEIMHSVKDTSAEASEETAATEGRWPLKRRMKTPTREVADELTLCSTDEDEEEDLPIARIRPLTQAQRIRKELELYFSLKLTKEEKKKFDILVWWKAKGTLAKNPEDQLLLPPLPIMARAARAVLCVPASSLKSECNFSNVGNTVTKKRNQLNRSVVDDVLFVRSNCDVVT</sequence>
<protein>
    <recommendedName>
        <fullName evidence="1">HAT C-terminal dimerisation domain-containing protein</fullName>
    </recommendedName>
</protein>
<organism evidence="2 3">
    <name type="scientific">Chara braunii</name>
    <name type="common">Braun's stonewort</name>
    <dbReference type="NCBI Taxonomy" id="69332"/>
    <lineage>
        <taxon>Eukaryota</taxon>
        <taxon>Viridiplantae</taxon>
        <taxon>Streptophyta</taxon>
        <taxon>Charophyceae</taxon>
        <taxon>Charales</taxon>
        <taxon>Characeae</taxon>
        <taxon>Chara</taxon>
    </lineage>
</organism>
<dbReference type="Proteomes" id="UP000265515">
    <property type="component" value="Unassembled WGS sequence"/>
</dbReference>
<reference evidence="2 3" key="1">
    <citation type="journal article" date="2018" name="Cell">
        <title>The Chara Genome: Secondary Complexity and Implications for Plant Terrestrialization.</title>
        <authorList>
            <person name="Nishiyama T."/>
            <person name="Sakayama H."/>
            <person name="Vries J.D."/>
            <person name="Buschmann H."/>
            <person name="Saint-Marcoux D."/>
            <person name="Ullrich K.K."/>
            <person name="Haas F.B."/>
            <person name="Vanderstraeten L."/>
            <person name="Becker D."/>
            <person name="Lang D."/>
            <person name="Vosolsobe S."/>
            <person name="Rombauts S."/>
            <person name="Wilhelmsson P.K.I."/>
            <person name="Janitza P."/>
            <person name="Kern R."/>
            <person name="Heyl A."/>
            <person name="Rumpler F."/>
            <person name="Villalobos L.I.A.C."/>
            <person name="Clay J.M."/>
            <person name="Skokan R."/>
            <person name="Toyoda A."/>
            <person name="Suzuki Y."/>
            <person name="Kagoshima H."/>
            <person name="Schijlen E."/>
            <person name="Tajeshwar N."/>
            <person name="Catarino B."/>
            <person name="Hetherington A.J."/>
            <person name="Saltykova A."/>
            <person name="Bonnot C."/>
            <person name="Breuninger H."/>
            <person name="Symeonidi A."/>
            <person name="Radhakrishnan G.V."/>
            <person name="Van Nieuwerburgh F."/>
            <person name="Deforce D."/>
            <person name="Chang C."/>
            <person name="Karol K.G."/>
            <person name="Hedrich R."/>
            <person name="Ulvskov P."/>
            <person name="Glockner G."/>
            <person name="Delwiche C.F."/>
            <person name="Petrasek J."/>
            <person name="Van de Peer Y."/>
            <person name="Friml J."/>
            <person name="Beilby M."/>
            <person name="Dolan L."/>
            <person name="Kohara Y."/>
            <person name="Sugano S."/>
            <person name="Fujiyama A."/>
            <person name="Delaux P.-M."/>
            <person name="Quint M."/>
            <person name="TheiBen G."/>
            <person name="Hagemann M."/>
            <person name="Harholt J."/>
            <person name="Dunand C."/>
            <person name="Zachgo S."/>
            <person name="Langdale J."/>
            <person name="Maumus F."/>
            <person name="Straeten D.V.D."/>
            <person name="Gould S.B."/>
            <person name="Rensing S.A."/>
        </authorList>
    </citation>
    <scope>NUCLEOTIDE SEQUENCE [LARGE SCALE GENOMIC DNA]</scope>
    <source>
        <strain evidence="2 3">S276</strain>
    </source>
</reference>
<evidence type="ECO:0000313" key="3">
    <source>
        <dbReference type="Proteomes" id="UP000265515"/>
    </source>
</evidence>
<dbReference type="GO" id="GO:0046983">
    <property type="term" value="F:protein dimerization activity"/>
    <property type="evidence" value="ECO:0007669"/>
    <property type="project" value="InterPro"/>
</dbReference>
<dbReference type="InterPro" id="IPR012337">
    <property type="entry name" value="RNaseH-like_sf"/>
</dbReference>
<keyword evidence="3" id="KW-1185">Reference proteome</keyword>
<feature type="domain" description="HAT C-terminal dimerisation" evidence="1">
    <location>
        <begin position="310"/>
        <end position="404"/>
    </location>
</feature>
<dbReference type="Pfam" id="PF05699">
    <property type="entry name" value="Dimer_Tnp_hAT"/>
    <property type="match status" value="1"/>
</dbReference>
<dbReference type="InterPro" id="IPR052717">
    <property type="entry name" value="Vacuolar_transposase_reg"/>
</dbReference>
<dbReference type="STRING" id="69332.A0A388LJB6"/>
<comment type="caution">
    <text evidence="2">The sequence shown here is derived from an EMBL/GenBank/DDBJ whole genome shotgun (WGS) entry which is preliminary data.</text>
</comment>
<dbReference type="EMBL" id="BFEA01000406">
    <property type="protein sequence ID" value="GBG82408.1"/>
    <property type="molecule type" value="Genomic_DNA"/>
</dbReference>
<evidence type="ECO:0000313" key="2">
    <source>
        <dbReference type="EMBL" id="GBG82408.1"/>
    </source>
</evidence>
<dbReference type="PANTHER" id="PTHR46169">
    <property type="entry name" value="DNA REPLICATION-RELATED ELEMENT FACTOR, ISOFORM A"/>
    <property type="match status" value="1"/>
</dbReference>
<dbReference type="Gramene" id="GBG82408">
    <property type="protein sequence ID" value="GBG82408"/>
    <property type="gene ID" value="CBR_g34784"/>
</dbReference>